<gene>
    <name evidence="1" type="ORF">DesfrDRAFT_0194</name>
</gene>
<accession>E1JRE5</accession>
<keyword evidence="2" id="KW-1185">Reference proteome</keyword>
<organism evidence="1 2">
    <name type="scientific">Solidesulfovibrio fructosivorans JJ]</name>
    <dbReference type="NCBI Taxonomy" id="596151"/>
    <lineage>
        <taxon>Bacteria</taxon>
        <taxon>Pseudomonadati</taxon>
        <taxon>Thermodesulfobacteriota</taxon>
        <taxon>Desulfovibrionia</taxon>
        <taxon>Desulfovibrionales</taxon>
        <taxon>Desulfovibrionaceae</taxon>
        <taxon>Solidesulfovibrio</taxon>
    </lineage>
</organism>
<evidence type="ECO:0000313" key="2">
    <source>
        <dbReference type="Proteomes" id="UP000006250"/>
    </source>
</evidence>
<dbReference type="RefSeq" id="WP_005990227.1">
    <property type="nucleotide sequence ID" value="NZ_AECZ01000001.1"/>
</dbReference>
<reference evidence="1 2" key="1">
    <citation type="submission" date="2010-08" db="EMBL/GenBank/DDBJ databases">
        <title>The draft genome of Desulfovibrio fructosovorans JJ.</title>
        <authorList>
            <consortium name="US DOE Joint Genome Institute (JGI-PGF)"/>
            <person name="Lucas S."/>
            <person name="Copeland A."/>
            <person name="Lapidus A."/>
            <person name="Cheng J.-F."/>
            <person name="Bruce D."/>
            <person name="Goodwin L."/>
            <person name="Pitluck S."/>
            <person name="Land M.L."/>
            <person name="Hauser L."/>
            <person name="Chang Y.-J."/>
            <person name="Jeffries C."/>
            <person name="Wall J.D."/>
            <person name="Stahl D.A."/>
            <person name="Arkin A.P."/>
            <person name="Dehal P."/>
            <person name="Stolyar S.M."/>
            <person name="Hazen T.C."/>
            <person name="Woyke T.J."/>
        </authorList>
    </citation>
    <scope>NUCLEOTIDE SEQUENCE [LARGE SCALE GENOMIC DNA]</scope>
    <source>
        <strain evidence="1 2">JJ</strain>
    </source>
</reference>
<dbReference type="AlphaFoldDB" id="E1JRE5"/>
<dbReference type="eggNOG" id="ENOG50318XZ">
    <property type="taxonomic scope" value="Bacteria"/>
</dbReference>
<dbReference type="EMBL" id="AECZ01000001">
    <property type="protein sequence ID" value="EFL53146.1"/>
    <property type="molecule type" value="Genomic_DNA"/>
</dbReference>
<proteinExistence type="predicted"/>
<name>E1JRE5_SOLFR</name>
<dbReference type="Pfam" id="PF04899">
    <property type="entry name" value="MbeD_MobD"/>
    <property type="match status" value="1"/>
</dbReference>
<evidence type="ECO:0000313" key="1">
    <source>
        <dbReference type="EMBL" id="EFL53146.1"/>
    </source>
</evidence>
<comment type="caution">
    <text evidence="1">The sequence shown here is derived from an EMBL/GenBank/DDBJ whole genome shotgun (WGS) entry which is preliminary data.</text>
</comment>
<sequence>MSMTELEHHLFNCLEGLQQEFYSSQKEQDKHLNDLEVRQTEQENDLNQLKELFKELEPLLHRLNSTLQHVWNSVPKK</sequence>
<dbReference type="InterPro" id="IPR006983">
    <property type="entry name" value="MbeD_MobD"/>
</dbReference>
<protein>
    <submittedName>
        <fullName evidence="1">Uncharacterized protein</fullName>
    </submittedName>
</protein>
<dbReference type="Proteomes" id="UP000006250">
    <property type="component" value="Unassembled WGS sequence"/>
</dbReference>